<evidence type="ECO:0000256" key="1">
    <source>
        <dbReference type="ARBA" id="ARBA00004496"/>
    </source>
</evidence>
<dbReference type="EMBL" id="DACSDU010000002">
    <property type="protein sequence ID" value="HAT1584191.1"/>
    <property type="molecule type" value="Genomic_DNA"/>
</dbReference>
<dbReference type="PROSITE" id="PS51094">
    <property type="entry name" value="PTS_EIIA_TYPE_2"/>
    <property type="match status" value="1"/>
</dbReference>
<dbReference type="SUPFAM" id="SSF55804">
    <property type="entry name" value="Phoshotransferase/anion transport protein"/>
    <property type="match status" value="1"/>
</dbReference>
<reference evidence="12" key="2">
    <citation type="submission" date="2020-11" db="EMBL/GenBank/DDBJ databases">
        <authorList>
            <consortium name="NCBI Pathogen Detection Project"/>
        </authorList>
    </citation>
    <scope>NUCLEOTIDE SEQUENCE</scope>
    <source>
        <strain evidence="12">YDC697-2</strain>
    </source>
</reference>
<keyword evidence="12" id="KW-0762">Sugar transport</keyword>
<evidence type="ECO:0000313" key="12">
    <source>
        <dbReference type="EMBL" id="HAT1584191.1"/>
    </source>
</evidence>
<dbReference type="InterPro" id="IPR002178">
    <property type="entry name" value="PTS_EIIA_type-2_dom"/>
</dbReference>
<dbReference type="PANTHER" id="PTHR36203">
    <property type="entry name" value="ASCORBATE-SPECIFIC PTS SYSTEM EIIA COMPONENT"/>
    <property type="match status" value="1"/>
</dbReference>
<dbReference type="RefSeq" id="WP_042320238.1">
    <property type="nucleotide sequence ID" value="NZ_CABMNX010000001.1"/>
</dbReference>
<dbReference type="PANTHER" id="PTHR36203:SF1">
    <property type="entry name" value="ASCORBATE-SPECIFIC PTS SYSTEM EIIA COMPONENT"/>
    <property type="match status" value="1"/>
</dbReference>
<keyword evidence="7" id="KW-0418">Kinase</keyword>
<evidence type="ECO:0000256" key="4">
    <source>
        <dbReference type="ARBA" id="ARBA00022553"/>
    </source>
</evidence>
<keyword evidence="3" id="KW-0963">Cytoplasm</keyword>
<evidence type="ECO:0000256" key="3">
    <source>
        <dbReference type="ARBA" id="ARBA00022490"/>
    </source>
</evidence>
<evidence type="ECO:0000256" key="10">
    <source>
        <dbReference type="ARBA" id="ARBA00042072"/>
    </source>
</evidence>
<reference evidence="12" key="1">
    <citation type="journal article" date="2018" name="Genome Biol.">
        <title>SKESA: strategic k-mer extension for scrupulous assemblies.</title>
        <authorList>
            <person name="Souvorov A."/>
            <person name="Agarwala R."/>
            <person name="Lipman D.J."/>
        </authorList>
    </citation>
    <scope>NUCLEOTIDE SEQUENCE</scope>
    <source>
        <strain evidence="12">YDC697-2</strain>
    </source>
</reference>
<evidence type="ECO:0000256" key="5">
    <source>
        <dbReference type="ARBA" id="ARBA00022679"/>
    </source>
</evidence>
<dbReference type="Proteomes" id="UP000864563">
    <property type="component" value="Unassembled WGS sequence"/>
</dbReference>
<dbReference type="AlphaFoldDB" id="A0A8H9NRJ8"/>
<evidence type="ECO:0000256" key="8">
    <source>
        <dbReference type="ARBA" id="ARBA00037387"/>
    </source>
</evidence>
<comment type="function">
    <text evidence="8">The phosphoenolpyruvate-dependent sugar phosphotransferase system (sugar PTS), a major carbohydrate active transport system, catalyzes the phosphorylation of incoming sugar substrates concomitantly with their translocation across the cell membrane. The enzyme II UlaABC PTS system is involved in ascorbate transport.</text>
</comment>
<sequence length="144" mass="16151">MALPLFSACQFREQCHSWQDAVKTACLPLEEQKIITTEYARAIIYATEQTGPWYILSPEFALPHARPEEGVLSSKSHLSLLCLKEPVAFPGHPDVRLVIVLAAASSTQHIEMIQQLVCWLDDADHLQKLSDITTPAQLRSWLDA</sequence>
<evidence type="ECO:0000256" key="9">
    <source>
        <dbReference type="ARBA" id="ARBA00041175"/>
    </source>
</evidence>
<dbReference type="InterPro" id="IPR016152">
    <property type="entry name" value="PTrfase/Anion_transptr"/>
</dbReference>
<dbReference type="InterPro" id="IPR051351">
    <property type="entry name" value="Ascorbate-PTS_EIIA_comp"/>
</dbReference>
<dbReference type="GeneID" id="92973850"/>
<accession>A0A8H9NRJ8</accession>
<gene>
    <name evidence="12" type="ORF">I8Y00_000488</name>
</gene>
<keyword evidence="6" id="KW-0598">Phosphotransferase system</keyword>
<dbReference type="Pfam" id="PF00359">
    <property type="entry name" value="PTS_EIIA_2"/>
    <property type="match status" value="1"/>
</dbReference>
<evidence type="ECO:0000256" key="2">
    <source>
        <dbReference type="ARBA" id="ARBA00022448"/>
    </source>
</evidence>
<name>A0A8H9NRJ8_9ENTR</name>
<protein>
    <recommendedName>
        <fullName evidence="9">Ascorbate-specific PTS system EIIA component</fullName>
    </recommendedName>
    <alternativeName>
        <fullName evidence="10">Ascorbate-specific phosphotransferase enzyme IIA component</fullName>
    </alternativeName>
</protein>
<dbReference type="GO" id="GO:0009401">
    <property type="term" value="P:phosphoenolpyruvate-dependent sugar phosphotransferase system"/>
    <property type="evidence" value="ECO:0007669"/>
    <property type="project" value="UniProtKB-KW"/>
</dbReference>
<evidence type="ECO:0000256" key="6">
    <source>
        <dbReference type="ARBA" id="ARBA00022683"/>
    </source>
</evidence>
<comment type="subcellular location">
    <subcellularLocation>
        <location evidence="1">Cytoplasm</location>
    </subcellularLocation>
</comment>
<evidence type="ECO:0000259" key="11">
    <source>
        <dbReference type="PROSITE" id="PS51094"/>
    </source>
</evidence>
<keyword evidence="4" id="KW-0597">Phosphoprotein</keyword>
<keyword evidence="2" id="KW-0813">Transport</keyword>
<dbReference type="OrthoDB" id="1634238at2"/>
<comment type="caution">
    <text evidence="12">The sequence shown here is derived from an EMBL/GenBank/DDBJ whole genome shotgun (WGS) entry which is preliminary data.</text>
</comment>
<keyword evidence="5" id="KW-0808">Transferase</keyword>
<dbReference type="KEGG" id="cfar:CI104_08970"/>
<organism evidence="12">
    <name type="scientific">Citrobacter farmeri</name>
    <dbReference type="NCBI Taxonomy" id="67824"/>
    <lineage>
        <taxon>Bacteria</taxon>
        <taxon>Pseudomonadati</taxon>
        <taxon>Pseudomonadota</taxon>
        <taxon>Gammaproteobacteria</taxon>
        <taxon>Enterobacterales</taxon>
        <taxon>Enterobacteriaceae</taxon>
        <taxon>Citrobacter</taxon>
    </lineage>
</organism>
<dbReference type="GO" id="GO:0016301">
    <property type="term" value="F:kinase activity"/>
    <property type="evidence" value="ECO:0007669"/>
    <property type="project" value="UniProtKB-KW"/>
</dbReference>
<feature type="domain" description="PTS EIIA type-2" evidence="11">
    <location>
        <begin position="2"/>
        <end position="144"/>
    </location>
</feature>
<dbReference type="Gene3D" id="3.40.930.10">
    <property type="entry name" value="Mannitol-specific EII, Chain A"/>
    <property type="match status" value="1"/>
</dbReference>
<dbReference type="GO" id="GO:0005737">
    <property type="term" value="C:cytoplasm"/>
    <property type="evidence" value="ECO:0007669"/>
    <property type="project" value="UniProtKB-SubCell"/>
</dbReference>
<proteinExistence type="predicted"/>
<evidence type="ECO:0000256" key="7">
    <source>
        <dbReference type="ARBA" id="ARBA00022777"/>
    </source>
</evidence>